<dbReference type="GO" id="GO:0052650">
    <property type="term" value="F:all-trans-retinol dehydrogenase (NADP+) activity"/>
    <property type="evidence" value="ECO:0007669"/>
    <property type="project" value="UniProtKB-ARBA"/>
</dbReference>
<dbReference type="SMART" id="SM00822">
    <property type="entry name" value="PKS_KR"/>
    <property type="match status" value="1"/>
</dbReference>
<dbReference type="PROSITE" id="PS00061">
    <property type="entry name" value="ADH_SHORT"/>
    <property type="match status" value="1"/>
</dbReference>
<evidence type="ECO:0000256" key="10">
    <source>
        <dbReference type="ARBA" id="ARBA00068717"/>
    </source>
</evidence>
<keyword evidence="3" id="KW-0812">Transmembrane</keyword>
<keyword evidence="8" id="KW-0472">Membrane</keyword>
<keyword evidence="4" id="KW-0521">NADP</keyword>
<dbReference type="SUPFAM" id="SSF51735">
    <property type="entry name" value="NAD(P)-binding Rossmann-fold domains"/>
    <property type="match status" value="1"/>
</dbReference>
<dbReference type="InterPro" id="IPR020904">
    <property type="entry name" value="Sc_DH/Rdtase_CS"/>
</dbReference>
<evidence type="ECO:0000256" key="1">
    <source>
        <dbReference type="ARBA" id="ARBA00004141"/>
    </source>
</evidence>
<evidence type="ECO:0000313" key="15">
    <source>
        <dbReference type="Proteomes" id="UP001209878"/>
    </source>
</evidence>
<evidence type="ECO:0000256" key="12">
    <source>
        <dbReference type="RuleBase" id="RU000363"/>
    </source>
</evidence>
<dbReference type="FunFam" id="3.40.50.720:FF:000131">
    <property type="entry name" value="Short-chain dehydrogenase/reductase 3"/>
    <property type="match status" value="1"/>
</dbReference>
<proteinExistence type="inferred from homology"/>
<keyword evidence="6" id="KW-0560">Oxidoreductase</keyword>
<accession>A0AAD9UIP1</accession>
<dbReference type="GO" id="GO:0005811">
    <property type="term" value="C:lipid droplet"/>
    <property type="evidence" value="ECO:0007669"/>
    <property type="project" value="TreeGrafter"/>
</dbReference>
<keyword evidence="15" id="KW-1185">Reference proteome</keyword>
<dbReference type="PANTHER" id="PTHR24322">
    <property type="entry name" value="PKSB"/>
    <property type="match status" value="1"/>
</dbReference>
<evidence type="ECO:0000256" key="11">
    <source>
        <dbReference type="ARBA" id="ARBA00082544"/>
    </source>
</evidence>
<keyword evidence="7" id="KW-0443">Lipid metabolism</keyword>
<evidence type="ECO:0000256" key="4">
    <source>
        <dbReference type="ARBA" id="ARBA00022857"/>
    </source>
</evidence>
<dbReference type="InterPro" id="IPR002347">
    <property type="entry name" value="SDR_fam"/>
</dbReference>
<dbReference type="InterPro" id="IPR057326">
    <property type="entry name" value="KR_dom"/>
</dbReference>
<evidence type="ECO:0000313" key="14">
    <source>
        <dbReference type="EMBL" id="KAK2190929.1"/>
    </source>
</evidence>
<dbReference type="Proteomes" id="UP001209878">
    <property type="component" value="Unassembled WGS sequence"/>
</dbReference>
<dbReference type="PANTHER" id="PTHR24322:SF736">
    <property type="entry name" value="RETINOL DEHYDROGENASE 10"/>
    <property type="match status" value="1"/>
</dbReference>
<feature type="domain" description="Ketoreductase" evidence="13">
    <location>
        <begin position="52"/>
        <end position="238"/>
    </location>
</feature>
<dbReference type="PRINTS" id="PR00081">
    <property type="entry name" value="GDHRDH"/>
</dbReference>
<keyword evidence="5" id="KW-1133">Transmembrane helix</keyword>
<evidence type="ECO:0000259" key="13">
    <source>
        <dbReference type="SMART" id="SM00822"/>
    </source>
</evidence>
<evidence type="ECO:0000256" key="2">
    <source>
        <dbReference type="ARBA" id="ARBA00006484"/>
    </source>
</evidence>
<reference evidence="14" key="1">
    <citation type="journal article" date="2023" name="Mol. Biol. Evol.">
        <title>Third-Generation Sequencing Reveals the Adaptive Role of the Epigenome in Three Deep-Sea Polychaetes.</title>
        <authorList>
            <person name="Perez M."/>
            <person name="Aroh O."/>
            <person name="Sun Y."/>
            <person name="Lan Y."/>
            <person name="Juniper S.K."/>
            <person name="Young C.R."/>
            <person name="Angers B."/>
            <person name="Qian P.Y."/>
        </authorList>
    </citation>
    <scope>NUCLEOTIDE SEQUENCE</scope>
    <source>
        <strain evidence="14">R07B-5</strain>
    </source>
</reference>
<evidence type="ECO:0000256" key="3">
    <source>
        <dbReference type="ARBA" id="ARBA00022692"/>
    </source>
</evidence>
<comment type="subcellular location">
    <subcellularLocation>
        <location evidence="1">Membrane</location>
        <topology evidence="1">Multi-pass membrane protein</topology>
    </subcellularLocation>
</comment>
<evidence type="ECO:0000256" key="9">
    <source>
        <dbReference type="ARBA" id="ARBA00059620"/>
    </source>
</evidence>
<evidence type="ECO:0000256" key="6">
    <source>
        <dbReference type="ARBA" id="ARBA00023002"/>
    </source>
</evidence>
<sequence length="319" mass="35194">MHLGNLREMVNLRVACSFVAEVFVLLLRTVYCYGESLYRCVVPPRQKDIRGKVTVVTGGGSGIGRALATRFADSGACVAVWDINKDGADETVREIRSRGGVARAYTCDVSRVDDVAEAARQVRADLGDVDVVVNNAGCCSCRHLLELSHSDIRRTFDVNVLAHFWTVKEFLPAMLTRNNGHIVTVASMSARGGHTMLTDYCASKHASFGFTEALAEEMRQVGATGVFTTTVCPLFVDTNLVKKMNERVVLTNRFEDGRLLTADEVAETTVAGVLRNERYVYIPRMAGWAGLQEFMPEKVKNYLNDFVGIGFHPVEKKAM</sequence>
<gene>
    <name evidence="14" type="ORF">NP493_64g01029</name>
</gene>
<dbReference type="InterPro" id="IPR036291">
    <property type="entry name" value="NAD(P)-bd_dom_sf"/>
</dbReference>
<dbReference type="GO" id="GO:0016020">
    <property type="term" value="C:membrane"/>
    <property type="evidence" value="ECO:0007669"/>
    <property type="project" value="UniProtKB-SubCell"/>
</dbReference>
<comment type="similarity">
    <text evidence="2 12">Belongs to the short-chain dehydrogenases/reductases (SDR) family.</text>
</comment>
<dbReference type="PRINTS" id="PR00080">
    <property type="entry name" value="SDRFAMILY"/>
</dbReference>
<dbReference type="EMBL" id="JAODUO010000064">
    <property type="protein sequence ID" value="KAK2190929.1"/>
    <property type="molecule type" value="Genomic_DNA"/>
</dbReference>
<evidence type="ECO:0000256" key="8">
    <source>
        <dbReference type="ARBA" id="ARBA00023136"/>
    </source>
</evidence>
<dbReference type="AlphaFoldDB" id="A0AAD9UIP1"/>
<dbReference type="CDD" id="cd05339">
    <property type="entry name" value="17beta-HSDXI-like_SDR_c"/>
    <property type="match status" value="1"/>
</dbReference>
<dbReference type="Gene3D" id="3.40.50.720">
    <property type="entry name" value="NAD(P)-binding Rossmann-like Domain"/>
    <property type="match status" value="1"/>
</dbReference>
<protein>
    <recommendedName>
        <fullName evidence="10">Short-chain dehydrogenase/reductase 3</fullName>
    </recommendedName>
    <alternativeName>
        <fullName evidence="11">Retinal short-chain dehydrogenase/reductase 1</fullName>
    </alternativeName>
</protein>
<dbReference type="Pfam" id="PF00106">
    <property type="entry name" value="adh_short"/>
    <property type="match status" value="1"/>
</dbReference>
<evidence type="ECO:0000256" key="5">
    <source>
        <dbReference type="ARBA" id="ARBA00022989"/>
    </source>
</evidence>
<evidence type="ECO:0000256" key="7">
    <source>
        <dbReference type="ARBA" id="ARBA00023098"/>
    </source>
</evidence>
<name>A0AAD9UIP1_RIDPI</name>
<comment type="function">
    <text evidence="9">Catalyzes the reduction of all-trans-retinal to all-trans-retinol in the presence of NADPH.</text>
</comment>
<comment type="caution">
    <text evidence="14">The sequence shown here is derived from an EMBL/GenBank/DDBJ whole genome shotgun (WGS) entry which is preliminary data.</text>
</comment>
<organism evidence="14 15">
    <name type="scientific">Ridgeia piscesae</name>
    <name type="common">Tubeworm</name>
    <dbReference type="NCBI Taxonomy" id="27915"/>
    <lineage>
        <taxon>Eukaryota</taxon>
        <taxon>Metazoa</taxon>
        <taxon>Spiralia</taxon>
        <taxon>Lophotrochozoa</taxon>
        <taxon>Annelida</taxon>
        <taxon>Polychaeta</taxon>
        <taxon>Sedentaria</taxon>
        <taxon>Canalipalpata</taxon>
        <taxon>Sabellida</taxon>
        <taxon>Siboglinidae</taxon>
        <taxon>Ridgeia</taxon>
    </lineage>
</organism>